<gene>
    <name evidence="5 8" type="primary">prmC</name>
    <name evidence="8" type="ORF">HQ945_13255</name>
</gene>
<evidence type="ECO:0000256" key="5">
    <source>
        <dbReference type="HAMAP-Rule" id="MF_02126"/>
    </source>
</evidence>
<dbReference type="AlphaFoldDB" id="A0A849VTI6"/>
<dbReference type="NCBIfam" id="TIGR00536">
    <property type="entry name" value="hemK_fam"/>
    <property type="match status" value="1"/>
</dbReference>
<dbReference type="PANTHER" id="PTHR18895:SF74">
    <property type="entry name" value="MTRF1L RELEASE FACTOR GLUTAMINE METHYLTRANSFERASE"/>
    <property type="match status" value="1"/>
</dbReference>
<dbReference type="InterPro" id="IPR040758">
    <property type="entry name" value="PrmC_N"/>
</dbReference>
<accession>A0A849VTI6</accession>
<dbReference type="PROSITE" id="PS00092">
    <property type="entry name" value="N6_MTASE"/>
    <property type="match status" value="1"/>
</dbReference>
<evidence type="ECO:0000256" key="2">
    <source>
        <dbReference type="ARBA" id="ARBA00022679"/>
    </source>
</evidence>
<dbReference type="Pfam" id="PF05175">
    <property type="entry name" value="MTS"/>
    <property type="match status" value="1"/>
</dbReference>
<dbReference type="InterPro" id="IPR029063">
    <property type="entry name" value="SAM-dependent_MTases_sf"/>
</dbReference>
<evidence type="ECO:0000259" key="6">
    <source>
        <dbReference type="Pfam" id="PF05175"/>
    </source>
</evidence>
<evidence type="ECO:0000313" key="9">
    <source>
        <dbReference type="Proteomes" id="UP000550508"/>
    </source>
</evidence>
<dbReference type="EC" id="2.1.1.297" evidence="5"/>
<keyword evidence="3 5" id="KW-0949">S-adenosyl-L-methionine</keyword>
<dbReference type="InterPro" id="IPR004556">
    <property type="entry name" value="HemK-like"/>
</dbReference>
<dbReference type="Gene3D" id="3.40.50.150">
    <property type="entry name" value="Vaccinia Virus protein VP39"/>
    <property type="match status" value="1"/>
</dbReference>
<name>A0A849VTI6_9HYPH</name>
<proteinExistence type="inferred from homology"/>
<feature type="binding site" evidence="5">
    <location>
        <position position="179"/>
    </location>
    <ligand>
        <name>S-adenosyl-L-methionine</name>
        <dbReference type="ChEBI" id="CHEBI:59789"/>
    </ligand>
</feature>
<dbReference type="InterPro" id="IPR007848">
    <property type="entry name" value="Small_mtfrase_dom"/>
</dbReference>
<dbReference type="HAMAP" id="MF_02126">
    <property type="entry name" value="RF_methyltr_PrmC"/>
    <property type="match status" value="1"/>
</dbReference>
<sequence>MTTARLADAHKHARDRLARAGIDTATLDARLLVEWVTGTDQLETIRNPGRQVDSETNARLEVVLNRRMNGESVHRIIGKRAFFDIELALSRETLEPRPDTEAIVELVLPFLRRRIQELGVADLLDLGTGTGAIALALLNHLQQLRAVGVDISTGALDTARENAHLNRVSERFACLHSDWYSTVTGVYDLIVSNPPYIRTADIEGLQREVVLHDPVRALDGGEDGLGPYRIIAAGARQYLREGGAVAVEIGFDQRADVAAIFAASDLVLEATKTDIGGHERALLFTAA</sequence>
<comment type="catalytic activity">
    <reaction evidence="4 5">
        <text>L-glutaminyl-[peptide chain release factor] + S-adenosyl-L-methionine = N(5)-methyl-L-glutaminyl-[peptide chain release factor] + S-adenosyl-L-homocysteine + H(+)</text>
        <dbReference type="Rhea" id="RHEA:42896"/>
        <dbReference type="Rhea" id="RHEA-COMP:10271"/>
        <dbReference type="Rhea" id="RHEA-COMP:10272"/>
        <dbReference type="ChEBI" id="CHEBI:15378"/>
        <dbReference type="ChEBI" id="CHEBI:30011"/>
        <dbReference type="ChEBI" id="CHEBI:57856"/>
        <dbReference type="ChEBI" id="CHEBI:59789"/>
        <dbReference type="ChEBI" id="CHEBI:61891"/>
        <dbReference type="EC" id="2.1.1.297"/>
    </reaction>
</comment>
<dbReference type="Proteomes" id="UP000550508">
    <property type="component" value="Unassembled WGS sequence"/>
</dbReference>
<dbReference type="GO" id="GO:0102559">
    <property type="term" value="F:peptide chain release factor N(5)-glutamine methyltransferase activity"/>
    <property type="evidence" value="ECO:0007669"/>
    <property type="project" value="UniProtKB-EC"/>
</dbReference>
<organism evidence="8 9">
    <name type="scientific">Phyllobacterium pellucidum</name>
    <dbReference type="NCBI Taxonomy" id="2740464"/>
    <lineage>
        <taxon>Bacteria</taxon>
        <taxon>Pseudomonadati</taxon>
        <taxon>Pseudomonadota</taxon>
        <taxon>Alphaproteobacteria</taxon>
        <taxon>Hyphomicrobiales</taxon>
        <taxon>Phyllobacteriaceae</taxon>
        <taxon>Phyllobacterium</taxon>
    </lineage>
</organism>
<evidence type="ECO:0000256" key="3">
    <source>
        <dbReference type="ARBA" id="ARBA00022691"/>
    </source>
</evidence>
<dbReference type="InterPro" id="IPR050320">
    <property type="entry name" value="N5-glutamine_MTase"/>
</dbReference>
<dbReference type="CDD" id="cd02440">
    <property type="entry name" value="AdoMet_MTases"/>
    <property type="match status" value="1"/>
</dbReference>
<evidence type="ECO:0000313" key="8">
    <source>
        <dbReference type="EMBL" id="NTS32224.1"/>
    </source>
</evidence>
<feature type="binding site" evidence="5">
    <location>
        <begin position="193"/>
        <end position="196"/>
    </location>
    <ligand>
        <name>substrate</name>
    </ligand>
</feature>
<keyword evidence="2 5" id="KW-0808">Transferase</keyword>
<evidence type="ECO:0000256" key="4">
    <source>
        <dbReference type="ARBA" id="ARBA00048391"/>
    </source>
</evidence>
<reference evidence="8 9" key="1">
    <citation type="submission" date="2020-05" db="EMBL/GenBank/DDBJ databases">
        <authorList>
            <person name="Kim M.K."/>
        </authorList>
    </citation>
    <scope>NUCLEOTIDE SEQUENCE [LARGE SCALE GENOMIC DNA]</scope>
    <source>
        <strain evidence="8 9">BT25</strain>
    </source>
</reference>
<dbReference type="RefSeq" id="WP_113281463.1">
    <property type="nucleotide sequence ID" value="NZ_JABUMX010000003.1"/>
</dbReference>
<feature type="domain" description="Release factor glutamine methyltransferase N-terminal" evidence="7">
    <location>
        <begin position="9"/>
        <end position="78"/>
    </location>
</feature>
<dbReference type="GO" id="GO:0032259">
    <property type="term" value="P:methylation"/>
    <property type="evidence" value="ECO:0007669"/>
    <property type="project" value="UniProtKB-KW"/>
</dbReference>
<feature type="binding site" evidence="5">
    <location>
        <position position="193"/>
    </location>
    <ligand>
        <name>S-adenosyl-L-methionine</name>
        <dbReference type="ChEBI" id="CHEBI:59789"/>
    </ligand>
</feature>
<dbReference type="InterPro" id="IPR002052">
    <property type="entry name" value="DNA_methylase_N6_adenine_CS"/>
</dbReference>
<dbReference type="Gene3D" id="1.10.8.10">
    <property type="entry name" value="DNA helicase RuvA subunit, C-terminal domain"/>
    <property type="match status" value="1"/>
</dbReference>
<keyword evidence="9" id="KW-1185">Reference proteome</keyword>
<evidence type="ECO:0000256" key="1">
    <source>
        <dbReference type="ARBA" id="ARBA00022603"/>
    </source>
</evidence>
<feature type="domain" description="Methyltransferase small" evidence="6">
    <location>
        <begin position="121"/>
        <end position="203"/>
    </location>
</feature>
<dbReference type="GO" id="GO:0003676">
    <property type="term" value="F:nucleic acid binding"/>
    <property type="evidence" value="ECO:0007669"/>
    <property type="project" value="InterPro"/>
</dbReference>
<dbReference type="InterPro" id="IPR019874">
    <property type="entry name" value="RF_methyltr_PrmC"/>
</dbReference>
<evidence type="ECO:0000259" key="7">
    <source>
        <dbReference type="Pfam" id="PF17827"/>
    </source>
</evidence>
<dbReference type="SUPFAM" id="SSF53335">
    <property type="entry name" value="S-adenosyl-L-methionine-dependent methyltransferases"/>
    <property type="match status" value="1"/>
</dbReference>
<dbReference type="PANTHER" id="PTHR18895">
    <property type="entry name" value="HEMK METHYLTRANSFERASE"/>
    <property type="match status" value="1"/>
</dbReference>
<comment type="function">
    <text evidence="5">Methylates the class 1 translation termination release factors RF1/PrfA and RF2/PrfB on the glutamine residue of the universally conserved GGQ motif.</text>
</comment>
<protein>
    <recommendedName>
        <fullName evidence="5">Release factor glutamine methyltransferase</fullName>
        <shortName evidence="5">RF MTase</shortName>
        <ecNumber evidence="5">2.1.1.297</ecNumber>
    </recommendedName>
    <alternativeName>
        <fullName evidence="5">N5-glutamine methyltransferase PrmC</fullName>
    </alternativeName>
    <alternativeName>
        <fullName evidence="5">Protein-(glutamine-N5) MTase PrmC</fullName>
    </alternativeName>
    <alternativeName>
        <fullName evidence="5">Protein-glutamine N-methyltransferase PrmC</fullName>
    </alternativeName>
</protein>
<feature type="binding site" evidence="5">
    <location>
        <position position="150"/>
    </location>
    <ligand>
        <name>S-adenosyl-L-methionine</name>
        <dbReference type="ChEBI" id="CHEBI:59789"/>
    </ligand>
</feature>
<feature type="binding site" evidence="5">
    <location>
        <begin position="127"/>
        <end position="131"/>
    </location>
    <ligand>
        <name>S-adenosyl-L-methionine</name>
        <dbReference type="ChEBI" id="CHEBI:59789"/>
    </ligand>
</feature>
<keyword evidence="1 5" id="KW-0489">Methyltransferase</keyword>
<dbReference type="Pfam" id="PF17827">
    <property type="entry name" value="PrmC_N"/>
    <property type="match status" value="1"/>
</dbReference>
<comment type="caution">
    <text evidence="8">The sequence shown here is derived from an EMBL/GenBank/DDBJ whole genome shotgun (WGS) entry which is preliminary data.</text>
</comment>
<comment type="similarity">
    <text evidence="5">Belongs to the protein N5-glutamine methyltransferase family. PrmC subfamily.</text>
</comment>
<dbReference type="EMBL" id="JABUMX010000003">
    <property type="protein sequence ID" value="NTS32224.1"/>
    <property type="molecule type" value="Genomic_DNA"/>
</dbReference>
<dbReference type="NCBIfam" id="TIGR03534">
    <property type="entry name" value="RF_mod_PrmC"/>
    <property type="match status" value="1"/>
</dbReference>